<protein>
    <submittedName>
        <fullName evidence="5">LCP family protein</fullName>
    </submittedName>
</protein>
<feature type="transmembrane region" description="Helical" evidence="3">
    <location>
        <begin position="94"/>
        <end position="116"/>
    </location>
</feature>
<evidence type="ECO:0000256" key="3">
    <source>
        <dbReference type="SAM" id="Phobius"/>
    </source>
</evidence>
<dbReference type="NCBIfam" id="TIGR00350">
    <property type="entry name" value="lytR_cpsA_psr"/>
    <property type="match status" value="1"/>
</dbReference>
<evidence type="ECO:0000256" key="1">
    <source>
        <dbReference type="ARBA" id="ARBA00006068"/>
    </source>
</evidence>
<organism evidence="5 6">
    <name type="scientific">Streptomyces monticola</name>
    <dbReference type="NCBI Taxonomy" id="2666263"/>
    <lineage>
        <taxon>Bacteria</taxon>
        <taxon>Bacillati</taxon>
        <taxon>Actinomycetota</taxon>
        <taxon>Actinomycetes</taxon>
        <taxon>Kitasatosporales</taxon>
        <taxon>Streptomycetaceae</taxon>
        <taxon>Streptomyces</taxon>
    </lineage>
</organism>
<dbReference type="Proteomes" id="UP001596523">
    <property type="component" value="Unassembled WGS sequence"/>
</dbReference>
<comment type="similarity">
    <text evidence="1">Belongs to the LytR/CpsA/Psr (LCP) family.</text>
</comment>
<proteinExistence type="inferred from homology"/>
<keyword evidence="3" id="KW-1133">Transmembrane helix</keyword>
<dbReference type="Pfam" id="PF03816">
    <property type="entry name" value="LytR_cpsA_psr"/>
    <property type="match status" value="1"/>
</dbReference>
<dbReference type="InterPro" id="IPR050922">
    <property type="entry name" value="LytR/CpsA/Psr_CW_biosynth"/>
</dbReference>
<feature type="domain" description="Cell envelope-related transcriptional attenuator" evidence="4">
    <location>
        <begin position="171"/>
        <end position="324"/>
    </location>
</feature>
<dbReference type="RefSeq" id="WP_381833878.1">
    <property type="nucleotide sequence ID" value="NZ_JBHTCF010000010.1"/>
</dbReference>
<evidence type="ECO:0000256" key="2">
    <source>
        <dbReference type="SAM" id="MobiDB-lite"/>
    </source>
</evidence>
<evidence type="ECO:0000313" key="6">
    <source>
        <dbReference type="Proteomes" id="UP001596523"/>
    </source>
</evidence>
<dbReference type="PANTHER" id="PTHR33392:SF6">
    <property type="entry name" value="POLYISOPRENYL-TEICHOIC ACID--PEPTIDOGLYCAN TEICHOIC ACID TRANSFERASE TAGU"/>
    <property type="match status" value="1"/>
</dbReference>
<gene>
    <name evidence="5" type="ORF">ACFQVC_23945</name>
</gene>
<accession>A0ABW2JM83</accession>
<dbReference type="PANTHER" id="PTHR33392">
    <property type="entry name" value="POLYISOPRENYL-TEICHOIC ACID--PEPTIDOGLYCAN TEICHOIC ACID TRANSFERASE TAGU"/>
    <property type="match status" value="1"/>
</dbReference>
<feature type="region of interest" description="Disordered" evidence="2">
    <location>
        <begin position="1"/>
        <end position="24"/>
    </location>
</feature>
<feature type="compositionally biased region" description="Gly residues" evidence="2">
    <location>
        <begin position="63"/>
        <end position="78"/>
    </location>
</feature>
<dbReference type="Gene3D" id="3.40.630.190">
    <property type="entry name" value="LCP protein"/>
    <property type="match status" value="1"/>
</dbReference>
<reference evidence="6" key="1">
    <citation type="journal article" date="2019" name="Int. J. Syst. Evol. Microbiol.">
        <title>The Global Catalogue of Microorganisms (GCM) 10K type strain sequencing project: providing services to taxonomists for standard genome sequencing and annotation.</title>
        <authorList>
            <consortium name="The Broad Institute Genomics Platform"/>
            <consortium name="The Broad Institute Genome Sequencing Center for Infectious Disease"/>
            <person name="Wu L."/>
            <person name="Ma J."/>
        </authorList>
    </citation>
    <scope>NUCLEOTIDE SEQUENCE [LARGE SCALE GENOMIC DNA]</scope>
    <source>
        <strain evidence="6">SYNS20</strain>
    </source>
</reference>
<sequence>MISGRIVDGPGAGPPGGGPFAGPYDPHFAAAPEYAWPHPADATADPGPYAPLLVREPAAAPPGGVGDAIGDGTAGGYGSSERAPKPPRSRRRKLALLALFLVLALAATGVSGYVWADSTLNKGIELGDLHDRPAPGKGTTYLIVGSDSREGMSAQDRKRLHTGGSADAGRRTDSMMLLHTGAHGTTMVSLPRDAWVTVPAYVRPDTGVHYPAKKNKLNAAFSLGGAPLLVRAVEAGTGLRIDHYAEIGFSGFVGIVDAVGGVPMCLDHAVHDPKSGLNLAKGCHTLDGRRALAFVRQRHQEKEGDLGRTKNQQKFLAALARKAASPEVVGSPGTAFSAASAGLGALTVDNGTAPQDLYTLFDAMRGGGSVTRLNMPVTGRGLATPAGSAVEVDWRKARDVFERLKADQPVRTTR</sequence>
<keyword evidence="3" id="KW-0812">Transmembrane</keyword>
<evidence type="ECO:0000259" key="4">
    <source>
        <dbReference type="Pfam" id="PF03816"/>
    </source>
</evidence>
<keyword evidence="6" id="KW-1185">Reference proteome</keyword>
<feature type="region of interest" description="Disordered" evidence="2">
    <location>
        <begin position="47"/>
        <end position="89"/>
    </location>
</feature>
<keyword evidence="3" id="KW-0472">Membrane</keyword>
<feature type="region of interest" description="Disordered" evidence="2">
    <location>
        <begin position="147"/>
        <end position="167"/>
    </location>
</feature>
<name>A0ABW2JM83_9ACTN</name>
<evidence type="ECO:0000313" key="5">
    <source>
        <dbReference type="EMBL" id="MFC7307264.1"/>
    </source>
</evidence>
<comment type="caution">
    <text evidence="5">The sequence shown here is derived from an EMBL/GenBank/DDBJ whole genome shotgun (WGS) entry which is preliminary data.</text>
</comment>
<dbReference type="EMBL" id="JBHTCF010000010">
    <property type="protein sequence ID" value="MFC7307264.1"/>
    <property type="molecule type" value="Genomic_DNA"/>
</dbReference>
<dbReference type="InterPro" id="IPR004474">
    <property type="entry name" value="LytR_CpsA_psr"/>
</dbReference>